<evidence type="ECO:0000256" key="2">
    <source>
        <dbReference type="ARBA" id="ARBA00022730"/>
    </source>
</evidence>
<dbReference type="EMBL" id="LBVV01000009">
    <property type="protein sequence ID" value="KKQ94599.1"/>
    <property type="molecule type" value="Genomic_DNA"/>
</dbReference>
<keyword evidence="2 7" id="KW-0699">rRNA-binding</keyword>
<dbReference type="PANTHER" id="PTHR11229:SF16">
    <property type="entry name" value="LARGE RIBOSOMAL SUBUNIT PROTEIN UL3C"/>
    <property type="match status" value="1"/>
</dbReference>
<evidence type="ECO:0000313" key="9">
    <source>
        <dbReference type="EMBL" id="KKQ94599.1"/>
    </source>
</evidence>
<protein>
    <recommendedName>
        <fullName evidence="6 7">Large ribosomal subunit protein uL3</fullName>
    </recommendedName>
</protein>
<dbReference type="InterPro" id="IPR000597">
    <property type="entry name" value="Ribosomal_uL3"/>
</dbReference>
<comment type="caution">
    <text evidence="9">The sequence shown here is derived from an EMBL/GenBank/DDBJ whole genome shotgun (WGS) entry which is preliminary data.</text>
</comment>
<name>A0A0G0P916_UNCC2</name>
<evidence type="ECO:0000256" key="1">
    <source>
        <dbReference type="ARBA" id="ARBA00006540"/>
    </source>
</evidence>
<evidence type="ECO:0000256" key="7">
    <source>
        <dbReference type="HAMAP-Rule" id="MF_01325"/>
    </source>
</evidence>
<feature type="compositionally biased region" description="Basic residues" evidence="8">
    <location>
        <begin position="127"/>
        <end position="145"/>
    </location>
</feature>
<accession>A0A0G0P916</accession>
<keyword evidence="3 7" id="KW-0694">RNA-binding</keyword>
<comment type="similarity">
    <text evidence="1 7">Belongs to the universal ribosomal protein uL3 family.</text>
</comment>
<evidence type="ECO:0000256" key="3">
    <source>
        <dbReference type="ARBA" id="ARBA00022884"/>
    </source>
</evidence>
<evidence type="ECO:0000256" key="6">
    <source>
        <dbReference type="ARBA" id="ARBA00035243"/>
    </source>
</evidence>
<keyword evidence="5 7" id="KW-0687">Ribonucleoprotein</keyword>
<dbReference type="AlphaFoldDB" id="A0A0G0P916"/>
<dbReference type="PATRIC" id="fig|1618345.3.peg.548"/>
<dbReference type="Pfam" id="PF00297">
    <property type="entry name" value="Ribosomal_L3"/>
    <property type="match status" value="1"/>
</dbReference>
<dbReference type="GO" id="GO:0003735">
    <property type="term" value="F:structural constituent of ribosome"/>
    <property type="evidence" value="ECO:0007669"/>
    <property type="project" value="UniProtKB-UniRule"/>
</dbReference>
<dbReference type="PANTHER" id="PTHR11229">
    <property type="entry name" value="50S RIBOSOMAL PROTEIN L3"/>
    <property type="match status" value="1"/>
</dbReference>
<dbReference type="STRING" id="1618345.UT18_C0009G0010"/>
<dbReference type="GO" id="GO:0006412">
    <property type="term" value="P:translation"/>
    <property type="evidence" value="ECO:0007669"/>
    <property type="project" value="UniProtKB-UniRule"/>
</dbReference>
<feature type="region of interest" description="Disordered" evidence="8">
    <location>
        <begin position="127"/>
        <end position="150"/>
    </location>
</feature>
<dbReference type="SUPFAM" id="SSF50447">
    <property type="entry name" value="Translation proteins"/>
    <property type="match status" value="1"/>
</dbReference>
<dbReference type="GO" id="GO:0022625">
    <property type="term" value="C:cytosolic large ribosomal subunit"/>
    <property type="evidence" value="ECO:0007669"/>
    <property type="project" value="TreeGrafter"/>
</dbReference>
<evidence type="ECO:0000256" key="4">
    <source>
        <dbReference type="ARBA" id="ARBA00022980"/>
    </source>
</evidence>
<dbReference type="FunFam" id="2.40.30.10:FF:000004">
    <property type="entry name" value="50S ribosomal protein L3"/>
    <property type="match status" value="1"/>
</dbReference>
<dbReference type="GO" id="GO:0019843">
    <property type="term" value="F:rRNA binding"/>
    <property type="evidence" value="ECO:0007669"/>
    <property type="project" value="UniProtKB-UniRule"/>
</dbReference>
<dbReference type="Gene3D" id="2.40.30.10">
    <property type="entry name" value="Translation factors"/>
    <property type="match status" value="1"/>
</dbReference>
<comment type="function">
    <text evidence="7">One of the primary rRNA binding proteins, it binds directly near the 3'-end of the 23S rRNA, where it nucleates assembly of the 50S subunit.</text>
</comment>
<dbReference type="InterPro" id="IPR019927">
    <property type="entry name" value="Ribosomal_uL3_bac/org-type"/>
</dbReference>
<dbReference type="InterPro" id="IPR009000">
    <property type="entry name" value="Transl_B-barrel_sf"/>
</dbReference>
<evidence type="ECO:0000256" key="5">
    <source>
        <dbReference type="ARBA" id="ARBA00023274"/>
    </source>
</evidence>
<evidence type="ECO:0000256" key="8">
    <source>
        <dbReference type="SAM" id="MobiDB-lite"/>
    </source>
</evidence>
<dbReference type="HAMAP" id="MF_01325_B">
    <property type="entry name" value="Ribosomal_uL3_B"/>
    <property type="match status" value="1"/>
</dbReference>
<evidence type="ECO:0000313" key="10">
    <source>
        <dbReference type="Proteomes" id="UP000034207"/>
    </source>
</evidence>
<dbReference type="NCBIfam" id="TIGR03625">
    <property type="entry name" value="L3_bact"/>
    <property type="match status" value="1"/>
</dbReference>
<dbReference type="Proteomes" id="UP000034207">
    <property type="component" value="Unassembled WGS sequence"/>
</dbReference>
<keyword evidence="4 7" id="KW-0689">Ribosomal protein</keyword>
<comment type="subunit">
    <text evidence="7">Part of the 50S ribosomal subunit. Forms a cluster with proteins L14 and L19.</text>
</comment>
<gene>
    <name evidence="7" type="primary">rplC</name>
    <name evidence="9" type="ORF">UT18_C0009G0010</name>
</gene>
<sequence length="208" mass="22305">MKAVLGKKVGMTRIFAENGKITPVTVIEVTPNTVIQIKTAGKDGYNAVQIGFGNVKNIKKPQAGHLKKAKVEAKYLKEVPSIDIETAEGQEPKELKVGDQILVDIFNSGDKVEAVGVSKGKGFAGTIKRHNFSRGPKSHGSHNVRKPGSIGAMFPQHVFKGQKMPGRMGHIQVTTKNLEIVTVDKENNLLTIKGAVPGPAKGLIVIRG</sequence>
<proteinExistence type="inferred from homology"/>
<dbReference type="Gene3D" id="3.30.160.810">
    <property type="match status" value="1"/>
</dbReference>
<organism evidence="9 10">
    <name type="scientific">candidate division CPR2 bacterium GW2011_GWC2_39_10</name>
    <dbReference type="NCBI Taxonomy" id="1618345"/>
    <lineage>
        <taxon>Bacteria</taxon>
        <taxon>Bacteria division CPR2</taxon>
    </lineage>
</organism>
<reference evidence="9 10" key="1">
    <citation type="journal article" date="2015" name="Nature">
        <title>rRNA introns, odd ribosomes, and small enigmatic genomes across a large radiation of phyla.</title>
        <authorList>
            <person name="Brown C.T."/>
            <person name="Hug L.A."/>
            <person name="Thomas B.C."/>
            <person name="Sharon I."/>
            <person name="Castelle C.J."/>
            <person name="Singh A."/>
            <person name="Wilkins M.J."/>
            <person name="Williams K.H."/>
            <person name="Banfield J.F."/>
        </authorList>
    </citation>
    <scope>NUCLEOTIDE SEQUENCE [LARGE SCALE GENOMIC DNA]</scope>
</reference>